<evidence type="ECO:0000313" key="2">
    <source>
        <dbReference type="Proteomes" id="UP000272942"/>
    </source>
</evidence>
<dbReference type="EMBL" id="UZAN01000224">
    <property type="protein sequence ID" value="VDP18497.1"/>
    <property type="molecule type" value="Genomic_DNA"/>
</dbReference>
<dbReference type="WBParaSite" id="ECPE_0000008601-mRNA-1">
    <property type="protein sequence ID" value="ECPE_0000008601-mRNA-1"/>
    <property type="gene ID" value="ECPE_0000008601"/>
</dbReference>
<evidence type="ECO:0000313" key="1">
    <source>
        <dbReference type="EMBL" id="VDP18497.1"/>
    </source>
</evidence>
<dbReference type="Proteomes" id="UP000272942">
    <property type="component" value="Unassembled WGS sequence"/>
</dbReference>
<keyword evidence="2" id="KW-1185">Reference proteome</keyword>
<protein>
    <submittedName>
        <fullName evidence="3">3-dehydroquinate synthase</fullName>
    </submittedName>
</protein>
<name>A0A182ZZF2_9TREM</name>
<dbReference type="AlphaFoldDB" id="A0A182ZZF2"/>
<reference evidence="3" key="1">
    <citation type="submission" date="2016-06" db="UniProtKB">
        <authorList>
            <consortium name="WormBaseParasite"/>
        </authorList>
    </citation>
    <scope>IDENTIFICATION</scope>
</reference>
<organism evidence="3">
    <name type="scientific">Echinostoma caproni</name>
    <dbReference type="NCBI Taxonomy" id="27848"/>
    <lineage>
        <taxon>Eukaryota</taxon>
        <taxon>Metazoa</taxon>
        <taxon>Spiralia</taxon>
        <taxon>Lophotrochozoa</taxon>
        <taxon>Platyhelminthes</taxon>
        <taxon>Trematoda</taxon>
        <taxon>Digenea</taxon>
        <taxon>Plagiorchiida</taxon>
        <taxon>Echinostomata</taxon>
        <taxon>Echinostomatoidea</taxon>
        <taxon>Echinostomatidae</taxon>
        <taxon>Echinostoma</taxon>
    </lineage>
</organism>
<gene>
    <name evidence="1" type="ORF">ECPE_LOCUS87</name>
</gene>
<proteinExistence type="predicted"/>
<sequence length="85" mass="9513">MITAEEDWYHTAKDLLDRPQEAIKVVVKEVLANTVELSGTGEILSRLSDKLRSSYIVPTETRCGSELDSIPALDSLVTRLPRRSQ</sequence>
<accession>A0A182ZZF2</accession>
<reference evidence="1 2" key="2">
    <citation type="submission" date="2018-11" db="EMBL/GenBank/DDBJ databases">
        <authorList>
            <consortium name="Pathogen Informatics"/>
        </authorList>
    </citation>
    <scope>NUCLEOTIDE SEQUENCE [LARGE SCALE GENOMIC DNA]</scope>
    <source>
        <strain evidence="1 2">Egypt</strain>
    </source>
</reference>
<evidence type="ECO:0000313" key="3">
    <source>
        <dbReference type="WBParaSite" id="ECPE_0000008601-mRNA-1"/>
    </source>
</evidence>